<proteinExistence type="predicted"/>
<feature type="transmembrane region" description="Helical" evidence="1">
    <location>
        <begin position="37"/>
        <end position="54"/>
    </location>
</feature>
<dbReference type="Proteomes" id="UP000742460">
    <property type="component" value="Unassembled WGS sequence"/>
</dbReference>
<gene>
    <name evidence="2" type="ORF">K8V81_02500</name>
</gene>
<dbReference type="EMBL" id="DYUE01000066">
    <property type="protein sequence ID" value="HJG90574.1"/>
    <property type="molecule type" value="Genomic_DNA"/>
</dbReference>
<protein>
    <submittedName>
        <fullName evidence="2">Uncharacterized protein</fullName>
    </submittedName>
</protein>
<accession>A0A921MUU3</accession>
<evidence type="ECO:0000256" key="1">
    <source>
        <dbReference type="SAM" id="Phobius"/>
    </source>
</evidence>
<sequence>MPSAPRTLARALLGAVVSVALIAFGIAWATTGVSLEQSVILGVIVAVVGLLRLADAARRFFGTVDGEKS</sequence>
<evidence type="ECO:0000313" key="3">
    <source>
        <dbReference type="Proteomes" id="UP000742460"/>
    </source>
</evidence>
<organism evidence="2 3">
    <name type="scientific">Brachybacterium massiliense</name>
    <dbReference type="NCBI Taxonomy" id="1755098"/>
    <lineage>
        <taxon>Bacteria</taxon>
        <taxon>Bacillati</taxon>
        <taxon>Actinomycetota</taxon>
        <taxon>Actinomycetes</taxon>
        <taxon>Micrococcales</taxon>
        <taxon>Dermabacteraceae</taxon>
        <taxon>Brachybacterium</taxon>
    </lineage>
</organism>
<feature type="transmembrane region" description="Helical" evidence="1">
    <location>
        <begin position="12"/>
        <end position="31"/>
    </location>
</feature>
<reference evidence="2" key="2">
    <citation type="submission" date="2021-09" db="EMBL/GenBank/DDBJ databases">
        <authorList>
            <person name="Gilroy R."/>
        </authorList>
    </citation>
    <scope>NUCLEOTIDE SEQUENCE</scope>
    <source>
        <strain evidence="2">ChiGjej5B5-22894</strain>
    </source>
</reference>
<name>A0A921MUU3_9MICO</name>
<keyword evidence="1" id="KW-0812">Transmembrane</keyword>
<dbReference type="AlphaFoldDB" id="A0A921MUU3"/>
<keyword evidence="1" id="KW-1133">Transmembrane helix</keyword>
<reference evidence="2" key="1">
    <citation type="journal article" date="2021" name="PeerJ">
        <title>Extensive microbial diversity within the chicken gut microbiome revealed by metagenomics and culture.</title>
        <authorList>
            <person name="Gilroy R."/>
            <person name="Ravi A."/>
            <person name="Getino M."/>
            <person name="Pursley I."/>
            <person name="Horton D.L."/>
            <person name="Alikhan N.F."/>
            <person name="Baker D."/>
            <person name="Gharbi K."/>
            <person name="Hall N."/>
            <person name="Watson M."/>
            <person name="Adriaenssens E.M."/>
            <person name="Foster-Nyarko E."/>
            <person name="Jarju S."/>
            <person name="Secka A."/>
            <person name="Antonio M."/>
            <person name="Oren A."/>
            <person name="Chaudhuri R.R."/>
            <person name="La Ragione R."/>
            <person name="Hildebrand F."/>
            <person name="Pallen M.J."/>
        </authorList>
    </citation>
    <scope>NUCLEOTIDE SEQUENCE</scope>
    <source>
        <strain evidence="2">ChiGjej5B5-22894</strain>
    </source>
</reference>
<comment type="caution">
    <text evidence="2">The sequence shown here is derived from an EMBL/GenBank/DDBJ whole genome shotgun (WGS) entry which is preliminary data.</text>
</comment>
<keyword evidence="1" id="KW-0472">Membrane</keyword>
<evidence type="ECO:0000313" key="2">
    <source>
        <dbReference type="EMBL" id="HJG90574.1"/>
    </source>
</evidence>